<organism evidence="1 2">
    <name type="scientific">Plasmopara halstedii</name>
    <name type="common">Downy mildew of sunflower</name>
    <dbReference type="NCBI Taxonomy" id="4781"/>
    <lineage>
        <taxon>Eukaryota</taxon>
        <taxon>Sar</taxon>
        <taxon>Stramenopiles</taxon>
        <taxon>Oomycota</taxon>
        <taxon>Peronosporomycetes</taxon>
        <taxon>Peronosporales</taxon>
        <taxon>Peronosporaceae</taxon>
        <taxon>Plasmopara</taxon>
    </lineage>
</organism>
<protein>
    <submittedName>
        <fullName evidence="1">Uncharacterized protein</fullName>
    </submittedName>
</protein>
<dbReference type="GeneID" id="36405206"/>
<evidence type="ECO:0000313" key="2">
    <source>
        <dbReference type="Proteomes" id="UP000054928"/>
    </source>
</evidence>
<proteinExistence type="predicted"/>
<evidence type="ECO:0000313" key="1">
    <source>
        <dbReference type="EMBL" id="CEG39925.1"/>
    </source>
</evidence>
<dbReference type="AlphaFoldDB" id="A0A0P1AGT6"/>
<reference evidence="2" key="1">
    <citation type="submission" date="2014-09" db="EMBL/GenBank/DDBJ databases">
        <authorList>
            <person name="Sharma Rahul"/>
            <person name="Thines Marco"/>
        </authorList>
    </citation>
    <scope>NUCLEOTIDE SEQUENCE [LARGE SCALE GENOMIC DNA]</scope>
</reference>
<keyword evidence="2" id="KW-1185">Reference proteome</keyword>
<accession>A0A0P1AGT6</accession>
<dbReference type="Proteomes" id="UP000054928">
    <property type="component" value="Unassembled WGS sequence"/>
</dbReference>
<name>A0A0P1AGT6_PLAHL</name>
<dbReference type="RefSeq" id="XP_024576294.1">
    <property type="nucleotide sequence ID" value="XM_024725526.1"/>
</dbReference>
<sequence>MTILLYRWSSRSLKPSLRDEHSSKREVLIDADAPNNCSENATVVNIRAYAEAYTYPLGLPSAETLSVRLETS</sequence>
<dbReference type="EMBL" id="CCYD01000442">
    <property type="protein sequence ID" value="CEG39925.1"/>
    <property type="molecule type" value="Genomic_DNA"/>
</dbReference>